<gene>
    <name evidence="3" type="ORF">PVK06_030612</name>
</gene>
<evidence type="ECO:0000313" key="3">
    <source>
        <dbReference type="EMBL" id="KAK5802975.1"/>
    </source>
</evidence>
<feature type="compositionally biased region" description="Basic and acidic residues" evidence="1">
    <location>
        <begin position="1"/>
        <end position="11"/>
    </location>
</feature>
<reference evidence="3 4" key="1">
    <citation type="submission" date="2023-03" db="EMBL/GenBank/DDBJ databases">
        <title>WGS of Gossypium arboreum.</title>
        <authorList>
            <person name="Yu D."/>
        </authorList>
    </citation>
    <scope>NUCLEOTIDE SEQUENCE [LARGE SCALE GENOMIC DNA]</scope>
    <source>
        <tissue evidence="3">Leaf</tissue>
    </source>
</reference>
<feature type="transmembrane region" description="Helical" evidence="2">
    <location>
        <begin position="96"/>
        <end position="115"/>
    </location>
</feature>
<proteinExistence type="predicted"/>
<keyword evidence="2" id="KW-0472">Membrane</keyword>
<accession>A0ABR0NNQ0</accession>
<protein>
    <submittedName>
        <fullName evidence="3">Uncharacterized protein</fullName>
    </submittedName>
</protein>
<keyword evidence="2" id="KW-0812">Transmembrane</keyword>
<dbReference type="Proteomes" id="UP001358586">
    <property type="component" value="Chromosome 9"/>
</dbReference>
<feature type="compositionally biased region" description="Basic and acidic residues" evidence="1">
    <location>
        <begin position="29"/>
        <end position="39"/>
    </location>
</feature>
<evidence type="ECO:0000256" key="1">
    <source>
        <dbReference type="SAM" id="MobiDB-lite"/>
    </source>
</evidence>
<feature type="region of interest" description="Disordered" evidence="1">
    <location>
        <begin position="1"/>
        <end position="43"/>
    </location>
</feature>
<evidence type="ECO:0000256" key="2">
    <source>
        <dbReference type="SAM" id="Phobius"/>
    </source>
</evidence>
<evidence type="ECO:0000313" key="4">
    <source>
        <dbReference type="Proteomes" id="UP001358586"/>
    </source>
</evidence>
<name>A0ABR0NNQ0_GOSAR</name>
<sequence length="121" mass="13591">MDDRDETKDGDTDLDPSSKNMLPTKGSRARPEDEKDVDQRNGVGRYSLCEQGNAAYIRPAPVYSQDPCALATMINHITWDTNMSEPFLEVDVKLNLCLEVVILLASKIIIVTWIFNFNSTP</sequence>
<comment type="caution">
    <text evidence="3">The sequence shown here is derived from an EMBL/GenBank/DDBJ whole genome shotgun (WGS) entry which is preliminary data.</text>
</comment>
<organism evidence="3 4">
    <name type="scientific">Gossypium arboreum</name>
    <name type="common">Tree cotton</name>
    <name type="synonym">Gossypium nanking</name>
    <dbReference type="NCBI Taxonomy" id="29729"/>
    <lineage>
        <taxon>Eukaryota</taxon>
        <taxon>Viridiplantae</taxon>
        <taxon>Streptophyta</taxon>
        <taxon>Embryophyta</taxon>
        <taxon>Tracheophyta</taxon>
        <taxon>Spermatophyta</taxon>
        <taxon>Magnoliopsida</taxon>
        <taxon>eudicotyledons</taxon>
        <taxon>Gunneridae</taxon>
        <taxon>Pentapetalae</taxon>
        <taxon>rosids</taxon>
        <taxon>malvids</taxon>
        <taxon>Malvales</taxon>
        <taxon>Malvaceae</taxon>
        <taxon>Malvoideae</taxon>
        <taxon>Gossypium</taxon>
    </lineage>
</organism>
<keyword evidence="4" id="KW-1185">Reference proteome</keyword>
<dbReference type="EMBL" id="JARKNE010000009">
    <property type="protein sequence ID" value="KAK5802975.1"/>
    <property type="molecule type" value="Genomic_DNA"/>
</dbReference>
<keyword evidence="2" id="KW-1133">Transmembrane helix</keyword>